<keyword evidence="6" id="KW-1185">Reference proteome</keyword>
<protein>
    <recommendedName>
        <fullName evidence="7">NAD(P)-binding protein</fullName>
    </recommendedName>
</protein>
<gene>
    <name evidence="5" type="ORF">MYCIT1_LOCUS17738</name>
</gene>
<dbReference type="InterPro" id="IPR036291">
    <property type="entry name" value="NAD(P)-bd_dom_sf"/>
</dbReference>
<dbReference type="GO" id="GO:0016491">
    <property type="term" value="F:oxidoreductase activity"/>
    <property type="evidence" value="ECO:0007669"/>
    <property type="project" value="UniProtKB-KW"/>
</dbReference>
<evidence type="ECO:0000313" key="6">
    <source>
        <dbReference type="Proteomes" id="UP001295794"/>
    </source>
</evidence>
<comment type="similarity">
    <text evidence="1 4">Belongs to the short-chain dehydrogenases/reductases (SDR) family.</text>
</comment>
<organism evidence="5 6">
    <name type="scientific">Mycena citricolor</name>
    <dbReference type="NCBI Taxonomy" id="2018698"/>
    <lineage>
        <taxon>Eukaryota</taxon>
        <taxon>Fungi</taxon>
        <taxon>Dikarya</taxon>
        <taxon>Basidiomycota</taxon>
        <taxon>Agaricomycotina</taxon>
        <taxon>Agaricomycetes</taxon>
        <taxon>Agaricomycetidae</taxon>
        <taxon>Agaricales</taxon>
        <taxon>Marasmiineae</taxon>
        <taxon>Mycenaceae</taxon>
        <taxon>Mycena</taxon>
    </lineage>
</organism>
<evidence type="ECO:0000313" key="5">
    <source>
        <dbReference type="EMBL" id="CAK5272173.1"/>
    </source>
</evidence>
<sequence length="237" mass="24855">MPIRSIFVTGANQGLGYHTVHNLAKTPNVLVFLGARDLSKAEEALAKFASDVHPSSTVVPTLIDLTDEKTIKTAAESTAKILKEKGAAGLDALVNNAAIGQGPDALVYATNVAGTVAVKNAFYPLLTTTGGAAIVNVSSTLGSLKWHTERPAPPVYGAYSASKSALNSFTLQWTIEEEQRKSGIRVVSICPGYNATNMNGYGGTKDPADGSMVIVKEALATEGESGRFFNEEGPIGW</sequence>
<keyword evidence="2" id="KW-0521">NADP</keyword>
<dbReference type="Pfam" id="PF00106">
    <property type="entry name" value="adh_short"/>
    <property type="match status" value="1"/>
</dbReference>
<dbReference type="Gene3D" id="3.40.50.720">
    <property type="entry name" value="NAD(P)-binding Rossmann-like Domain"/>
    <property type="match status" value="1"/>
</dbReference>
<dbReference type="EMBL" id="CAVNYO010000181">
    <property type="protein sequence ID" value="CAK5272173.1"/>
    <property type="molecule type" value="Genomic_DNA"/>
</dbReference>
<dbReference type="Proteomes" id="UP001295794">
    <property type="component" value="Unassembled WGS sequence"/>
</dbReference>
<dbReference type="GO" id="GO:0005737">
    <property type="term" value="C:cytoplasm"/>
    <property type="evidence" value="ECO:0007669"/>
    <property type="project" value="TreeGrafter"/>
</dbReference>
<dbReference type="PRINTS" id="PR00081">
    <property type="entry name" value="GDHRDH"/>
</dbReference>
<dbReference type="InterPro" id="IPR051468">
    <property type="entry name" value="Fungal_SecMetab_SDRs"/>
</dbReference>
<dbReference type="AlphaFoldDB" id="A0AAD2H9P0"/>
<evidence type="ECO:0000256" key="1">
    <source>
        <dbReference type="ARBA" id="ARBA00006484"/>
    </source>
</evidence>
<reference evidence="5" key="1">
    <citation type="submission" date="2023-11" db="EMBL/GenBank/DDBJ databases">
        <authorList>
            <person name="De Vega J J."/>
            <person name="De Vega J J."/>
        </authorList>
    </citation>
    <scope>NUCLEOTIDE SEQUENCE</scope>
</reference>
<comment type="caution">
    <text evidence="5">The sequence shown here is derived from an EMBL/GenBank/DDBJ whole genome shotgun (WGS) entry which is preliminary data.</text>
</comment>
<evidence type="ECO:0000256" key="2">
    <source>
        <dbReference type="ARBA" id="ARBA00022857"/>
    </source>
</evidence>
<accession>A0AAD2H9P0</accession>
<dbReference type="PRINTS" id="PR00080">
    <property type="entry name" value="SDRFAMILY"/>
</dbReference>
<keyword evidence="3" id="KW-0560">Oxidoreductase</keyword>
<name>A0AAD2H9P0_9AGAR</name>
<dbReference type="SUPFAM" id="SSF51735">
    <property type="entry name" value="NAD(P)-binding Rossmann-fold domains"/>
    <property type="match status" value="1"/>
</dbReference>
<dbReference type="PANTHER" id="PTHR43544">
    <property type="entry name" value="SHORT-CHAIN DEHYDROGENASE/REDUCTASE"/>
    <property type="match status" value="1"/>
</dbReference>
<evidence type="ECO:0008006" key="7">
    <source>
        <dbReference type="Google" id="ProtNLM"/>
    </source>
</evidence>
<evidence type="ECO:0000256" key="4">
    <source>
        <dbReference type="RuleBase" id="RU000363"/>
    </source>
</evidence>
<proteinExistence type="inferred from homology"/>
<dbReference type="PANTHER" id="PTHR43544:SF7">
    <property type="entry name" value="NADB-LER2"/>
    <property type="match status" value="1"/>
</dbReference>
<dbReference type="InterPro" id="IPR002347">
    <property type="entry name" value="SDR_fam"/>
</dbReference>
<evidence type="ECO:0000256" key="3">
    <source>
        <dbReference type="ARBA" id="ARBA00023002"/>
    </source>
</evidence>